<dbReference type="PIRSF" id="PIRSF036292">
    <property type="entry name" value="Prenylcysteine_oxidase"/>
    <property type="match status" value="1"/>
</dbReference>
<accession>A0A165I8N4</accession>
<dbReference type="GO" id="GO:0030327">
    <property type="term" value="P:prenylated protein catabolic process"/>
    <property type="evidence" value="ECO:0007669"/>
    <property type="project" value="TreeGrafter"/>
</dbReference>
<keyword evidence="4 9" id="KW-0732">Signal</keyword>
<keyword evidence="5" id="KW-0274">FAD</keyword>
<keyword evidence="3" id="KW-0285">Flavoprotein</keyword>
<dbReference type="Pfam" id="PF13450">
    <property type="entry name" value="NAD_binding_8"/>
    <property type="match status" value="1"/>
</dbReference>
<evidence type="ECO:0000256" key="7">
    <source>
        <dbReference type="ARBA" id="ARBA00023180"/>
    </source>
</evidence>
<feature type="region of interest" description="Disordered" evidence="8">
    <location>
        <begin position="457"/>
        <end position="482"/>
    </location>
</feature>
<dbReference type="RefSeq" id="XP_018190099.1">
    <property type="nucleotide sequence ID" value="XM_018334918.1"/>
</dbReference>
<dbReference type="PANTHER" id="PTHR15944">
    <property type="entry name" value="FARNESYLCYSTEINE LYASE"/>
    <property type="match status" value="1"/>
</dbReference>
<keyword evidence="7" id="KW-0325">Glycoprotein</keyword>
<feature type="compositionally biased region" description="Low complexity" evidence="8">
    <location>
        <begin position="555"/>
        <end position="566"/>
    </location>
</feature>
<evidence type="ECO:0000256" key="3">
    <source>
        <dbReference type="ARBA" id="ARBA00022630"/>
    </source>
</evidence>
<keyword evidence="12" id="KW-1185">Reference proteome</keyword>
<dbReference type="EMBL" id="KV407456">
    <property type="protein sequence ID" value="KZF24544.1"/>
    <property type="molecule type" value="Genomic_DNA"/>
</dbReference>
<feature type="chain" id="PRO_5007859117" evidence="9">
    <location>
        <begin position="19"/>
        <end position="588"/>
    </location>
</feature>
<dbReference type="Gene3D" id="3.50.50.60">
    <property type="entry name" value="FAD/NAD(P)-binding domain"/>
    <property type="match status" value="1"/>
</dbReference>
<evidence type="ECO:0000256" key="1">
    <source>
        <dbReference type="ARBA" id="ARBA00001974"/>
    </source>
</evidence>
<sequence>MFLGKSLLVLGLLQASFGHAYQDNDEPQTVLSDQAVKRVAIIGAGAGGASAAYHLDKYAQVAGIKANITVFERSSHVGGRSTTVNVFDDLSEPVELGASIFVKVNKILVTAAEELGLTVSSADLHRPKESSSQLGVWDGERIVFSQDDNGYSWWNIAKLLWKYGWAPIRTQNLMQEIVGKFLKMYDEPYFPWQSLSQVSYDLGLTAVTSETGAQFLESKNILPPFSTEIIQASTRVNYAQNLPFIHGLETMVCMATDGAMAVQGGNWRIFDGMIKAAHAQVKLDTKVTDVIYQHDGTYVISSASSPSSLSKDFATEPEDTINETFDTVILATPLQFSNINLDAPLIEKRPDKIPYVTLHVTLLSSPHRLSAEAFNLPAGSSSVPEIILTTLPKETKPEERAAGVGPAGFFSISTLRSVRNHAVDPPRKEYLYKIFSPHPVNATFLGHILGLSEPPVLPDPPVSQDVSEDEVQEGSTAKPAVTAAQPSGDVTWIYRKAWHSYPYLYPRVTFDEPLLGNSLYYTSGIESFISTMETSALAGMNVARLLADSWLGKTPSSSSSSSPPSSADHKDAVTQDAASSKKTVAAEL</sequence>
<evidence type="ECO:0000256" key="8">
    <source>
        <dbReference type="SAM" id="MobiDB-lite"/>
    </source>
</evidence>
<dbReference type="OrthoDB" id="437369at2759"/>
<dbReference type="InParanoid" id="A0A165I8N4"/>
<reference evidence="11 12" key="1">
    <citation type="journal article" date="2016" name="Fungal Biol.">
        <title>The genome of Xylona heveae provides a window into fungal endophytism.</title>
        <authorList>
            <person name="Gazis R."/>
            <person name="Kuo A."/>
            <person name="Riley R."/>
            <person name="LaButti K."/>
            <person name="Lipzen A."/>
            <person name="Lin J."/>
            <person name="Amirebrahimi M."/>
            <person name="Hesse C.N."/>
            <person name="Spatafora J.W."/>
            <person name="Henrissat B."/>
            <person name="Hainaut M."/>
            <person name="Grigoriev I.V."/>
            <person name="Hibbett D.S."/>
        </authorList>
    </citation>
    <scope>NUCLEOTIDE SEQUENCE [LARGE SCALE GENOMIC DNA]</scope>
    <source>
        <strain evidence="11 12">TC161</strain>
    </source>
</reference>
<feature type="signal peptide" evidence="9">
    <location>
        <begin position="1"/>
        <end position="18"/>
    </location>
</feature>
<evidence type="ECO:0000256" key="9">
    <source>
        <dbReference type="SAM" id="SignalP"/>
    </source>
</evidence>
<dbReference type="GO" id="GO:0001735">
    <property type="term" value="F:prenylcysteine oxidase activity"/>
    <property type="evidence" value="ECO:0007669"/>
    <property type="project" value="InterPro"/>
</dbReference>
<dbReference type="InterPro" id="IPR036188">
    <property type="entry name" value="FAD/NAD-bd_sf"/>
</dbReference>
<comment type="cofactor">
    <cofactor evidence="1">
        <name>FAD</name>
        <dbReference type="ChEBI" id="CHEBI:57692"/>
    </cofactor>
</comment>
<name>A0A165I8N4_XYLHT</name>
<organism evidence="11 12">
    <name type="scientific">Xylona heveae (strain CBS 132557 / TC161)</name>
    <dbReference type="NCBI Taxonomy" id="1328760"/>
    <lineage>
        <taxon>Eukaryota</taxon>
        <taxon>Fungi</taxon>
        <taxon>Dikarya</taxon>
        <taxon>Ascomycota</taxon>
        <taxon>Pezizomycotina</taxon>
        <taxon>Xylonomycetes</taxon>
        <taxon>Xylonales</taxon>
        <taxon>Xylonaceae</taxon>
        <taxon>Xylona</taxon>
    </lineage>
</organism>
<dbReference type="InterPro" id="IPR017046">
    <property type="entry name" value="Prenylcysteine_Oxase1"/>
</dbReference>
<evidence type="ECO:0000313" key="11">
    <source>
        <dbReference type="EMBL" id="KZF24544.1"/>
    </source>
</evidence>
<evidence type="ECO:0000256" key="2">
    <source>
        <dbReference type="ARBA" id="ARBA00009967"/>
    </source>
</evidence>
<comment type="similarity">
    <text evidence="2">Belongs to the prenylcysteine oxidase family.</text>
</comment>
<proteinExistence type="inferred from homology"/>
<dbReference type="InterPro" id="IPR010795">
    <property type="entry name" value="Prenylcys_lyase"/>
</dbReference>
<dbReference type="Pfam" id="PF07156">
    <property type="entry name" value="Prenylcys_lyase"/>
    <property type="match status" value="1"/>
</dbReference>
<keyword evidence="6" id="KW-0560">Oxidoreductase</keyword>
<evidence type="ECO:0000256" key="5">
    <source>
        <dbReference type="ARBA" id="ARBA00022827"/>
    </source>
</evidence>
<evidence type="ECO:0000313" key="12">
    <source>
        <dbReference type="Proteomes" id="UP000076632"/>
    </source>
</evidence>
<dbReference type="OMA" id="SIGIWDG"/>
<dbReference type="AlphaFoldDB" id="A0A165I8N4"/>
<evidence type="ECO:0000256" key="4">
    <source>
        <dbReference type="ARBA" id="ARBA00022729"/>
    </source>
</evidence>
<dbReference type="PANTHER" id="PTHR15944:SF0">
    <property type="entry name" value="PRENYLCYSTEINE LYASE DOMAIN-CONTAINING PROTEIN"/>
    <property type="match status" value="1"/>
</dbReference>
<protein>
    <submittedName>
        <fullName evidence="11">Prenylcysteine oxidase</fullName>
    </submittedName>
</protein>
<dbReference type="SUPFAM" id="SSF51905">
    <property type="entry name" value="FAD/NAD(P)-binding domain"/>
    <property type="match status" value="1"/>
</dbReference>
<evidence type="ECO:0000259" key="10">
    <source>
        <dbReference type="Pfam" id="PF07156"/>
    </source>
</evidence>
<gene>
    <name evidence="11" type="ORF">L228DRAFT_266872</name>
</gene>
<dbReference type="Proteomes" id="UP000076632">
    <property type="component" value="Unassembled WGS sequence"/>
</dbReference>
<dbReference type="STRING" id="1328760.A0A165I8N4"/>
<evidence type="ECO:0000256" key="6">
    <source>
        <dbReference type="ARBA" id="ARBA00023002"/>
    </source>
</evidence>
<feature type="region of interest" description="Disordered" evidence="8">
    <location>
        <begin position="552"/>
        <end position="588"/>
    </location>
</feature>
<dbReference type="GO" id="GO:0030328">
    <property type="term" value="P:prenylcysteine catabolic process"/>
    <property type="evidence" value="ECO:0007669"/>
    <property type="project" value="InterPro"/>
</dbReference>
<dbReference type="GeneID" id="28900055"/>
<feature type="domain" description="Prenylcysteine lyase" evidence="10">
    <location>
        <begin position="148"/>
        <end position="554"/>
    </location>
</feature>